<gene>
    <name evidence="1" type="ORF">OLEA9_A071053</name>
</gene>
<sequence length="114" mass="12957">CKGHFFADCPKKRLCPWCKRAFVKCFEVEKDTKSNDKLFNSCGAKCGFWEWAGEDESSCESSDETLNTAAMTESVMDVTGMFESKLRLSDEQEINFFVNVTIRKNKASAEVDNK</sequence>
<comment type="caution">
    <text evidence="1">The sequence shown here is derived from an EMBL/GenBank/DDBJ whole genome shotgun (WGS) entry which is preliminary data.</text>
</comment>
<dbReference type="Proteomes" id="UP000594638">
    <property type="component" value="Unassembled WGS sequence"/>
</dbReference>
<organism evidence="1 2">
    <name type="scientific">Olea europaea subsp. europaea</name>
    <dbReference type="NCBI Taxonomy" id="158383"/>
    <lineage>
        <taxon>Eukaryota</taxon>
        <taxon>Viridiplantae</taxon>
        <taxon>Streptophyta</taxon>
        <taxon>Embryophyta</taxon>
        <taxon>Tracheophyta</taxon>
        <taxon>Spermatophyta</taxon>
        <taxon>Magnoliopsida</taxon>
        <taxon>eudicotyledons</taxon>
        <taxon>Gunneridae</taxon>
        <taxon>Pentapetalae</taxon>
        <taxon>asterids</taxon>
        <taxon>lamiids</taxon>
        <taxon>Lamiales</taxon>
        <taxon>Oleaceae</taxon>
        <taxon>Oleeae</taxon>
        <taxon>Olea</taxon>
    </lineage>
</organism>
<accession>A0A8S0Q5Q5</accession>
<proteinExistence type="predicted"/>
<evidence type="ECO:0000313" key="1">
    <source>
        <dbReference type="EMBL" id="CAA2962386.1"/>
    </source>
</evidence>
<dbReference type="Gramene" id="OE9A071053T1">
    <property type="protein sequence ID" value="OE9A071053C1"/>
    <property type="gene ID" value="OE9A071053"/>
</dbReference>
<name>A0A8S0Q5Q5_OLEEU</name>
<protein>
    <submittedName>
        <fullName evidence="1">Uncharacterized protein</fullName>
    </submittedName>
</protein>
<keyword evidence="2" id="KW-1185">Reference proteome</keyword>
<evidence type="ECO:0000313" key="2">
    <source>
        <dbReference type="Proteomes" id="UP000594638"/>
    </source>
</evidence>
<feature type="non-terminal residue" evidence="1">
    <location>
        <position position="1"/>
    </location>
</feature>
<reference evidence="1 2" key="1">
    <citation type="submission" date="2019-12" db="EMBL/GenBank/DDBJ databases">
        <authorList>
            <person name="Alioto T."/>
            <person name="Alioto T."/>
            <person name="Gomez Garrido J."/>
        </authorList>
    </citation>
    <scope>NUCLEOTIDE SEQUENCE [LARGE SCALE GENOMIC DNA]</scope>
</reference>
<dbReference type="EMBL" id="CACTIH010000932">
    <property type="protein sequence ID" value="CAA2962386.1"/>
    <property type="molecule type" value="Genomic_DNA"/>
</dbReference>
<dbReference type="AlphaFoldDB" id="A0A8S0Q5Q5"/>